<dbReference type="SMART" id="SM00382">
    <property type="entry name" value="AAA"/>
    <property type="match status" value="2"/>
</dbReference>
<proteinExistence type="predicted"/>
<name>A0A7Y2L6T6_9THEO</name>
<comment type="caution">
    <text evidence="12">The sequence shown here is derived from an EMBL/GenBank/DDBJ whole genome shotgun (WGS) entry which is preliminary data.</text>
</comment>
<dbReference type="InterPro" id="IPR003593">
    <property type="entry name" value="AAA+_ATPase"/>
</dbReference>
<dbReference type="Gene3D" id="3.40.50.300">
    <property type="entry name" value="P-loop containing nucleotide triphosphate hydrolases"/>
    <property type="match status" value="2"/>
</dbReference>
<feature type="domain" description="ABC transporter" evidence="11">
    <location>
        <begin position="5"/>
        <end position="241"/>
    </location>
</feature>
<dbReference type="SUPFAM" id="SSF52540">
    <property type="entry name" value="P-loop containing nucleoside triphosphate hydrolases"/>
    <property type="match status" value="2"/>
</dbReference>
<dbReference type="AlphaFoldDB" id="A0A7Y2L6T6"/>
<evidence type="ECO:0000256" key="7">
    <source>
        <dbReference type="ARBA" id="ARBA00022741"/>
    </source>
</evidence>
<dbReference type="CDD" id="cd03215">
    <property type="entry name" value="ABC_Carb_Monos_II"/>
    <property type="match status" value="1"/>
</dbReference>
<dbReference type="PANTHER" id="PTHR43790">
    <property type="entry name" value="CARBOHYDRATE TRANSPORT ATP-BINDING PROTEIN MG119-RELATED"/>
    <property type="match status" value="1"/>
</dbReference>
<dbReference type="CDD" id="cd03216">
    <property type="entry name" value="ABC_Carb_Monos_I"/>
    <property type="match status" value="1"/>
</dbReference>
<keyword evidence="4" id="KW-1003">Cell membrane</keyword>
<evidence type="ECO:0000256" key="5">
    <source>
        <dbReference type="ARBA" id="ARBA00022597"/>
    </source>
</evidence>
<keyword evidence="10" id="KW-0472">Membrane</keyword>
<evidence type="ECO:0000256" key="8">
    <source>
        <dbReference type="ARBA" id="ARBA00022840"/>
    </source>
</evidence>
<dbReference type="GO" id="GO:0005524">
    <property type="term" value="F:ATP binding"/>
    <property type="evidence" value="ECO:0007669"/>
    <property type="project" value="UniProtKB-KW"/>
</dbReference>
<keyword evidence="6" id="KW-0677">Repeat</keyword>
<comment type="subcellular location">
    <subcellularLocation>
        <location evidence="2">Cell inner membrane</location>
    </subcellularLocation>
    <subcellularLocation>
        <location evidence="1">Cell membrane</location>
        <topology evidence="1">Peripheral membrane protein</topology>
    </subcellularLocation>
</comment>
<dbReference type="InterPro" id="IPR050107">
    <property type="entry name" value="ABC_carbohydrate_import_ATPase"/>
</dbReference>
<dbReference type="RefSeq" id="WP_170270867.1">
    <property type="nucleotide sequence ID" value="NZ_JABEQB010000014.1"/>
</dbReference>
<keyword evidence="7" id="KW-0547">Nucleotide-binding</keyword>
<dbReference type="InterPro" id="IPR027417">
    <property type="entry name" value="P-loop_NTPase"/>
</dbReference>
<dbReference type="PROSITE" id="PS00211">
    <property type="entry name" value="ABC_TRANSPORTER_1"/>
    <property type="match status" value="2"/>
</dbReference>
<dbReference type="InterPro" id="IPR003439">
    <property type="entry name" value="ABC_transporter-like_ATP-bd"/>
</dbReference>
<keyword evidence="3" id="KW-0813">Transport</keyword>
<evidence type="ECO:0000313" key="12">
    <source>
        <dbReference type="EMBL" id="NNG66839.1"/>
    </source>
</evidence>
<evidence type="ECO:0000256" key="4">
    <source>
        <dbReference type="ARBA" id="ARBA00022475"/>
    </source>
</evidence>
<dbReference type="InterPro" id="IPR017871">
    <property type="entry name" value="ABC_transporter-like_CS"/>
</dbReference>
<keyword evidence="9" id="KW-1278">Translocase</keyword>
<evidence type="ECO:0000256" key="1">
    <source>
        <dbReference type="ARBA" id="ARBA00004202"/>
    </source>
</evidence>
<dbReference type="GO" id="GO:0005886">
    <property type="term" value="C:plasma membrane"/>
    <property type="evidence" value="ECO:0007669"/>
    <property type="project" value="UniProtKB-SubCell"/>
</dbReference>
<evidence type="ECO:0000256" key="6">
    <source>
        <dbReference type="ARBA" id="ARBA00022737"/>
    </source>
</evidence>
<gene>
    <name evidence="12" type="ORF">HKI81_06220</name>
</gene>
<feature type="domain" description="ABC transporter" evidence="11">
    <location>
        <begin position="252"/>
        <end position="496"/>
    </location>
</feature>
<dbReference type="Proteomes" id="UP000529861">
    <property type="component" value="Unassembled WGS sequence"/>
</dbReference>
<accession>A0A7Y2L6T6</accession>
<dbReference type="EMBL" id="JABEQB010000014">
    <property type="protein sequence ID" value="NNG66839.1"/>
    <property type="molecule type" value="Genomic_DNA"/>
</dbReference>
<keyword evidence="5" id="KW-0762">Sugar transport</keyword>
<dbReference type="GO" id="GO:0016887">
    <property type="term" value="F:ATP hydrolysis activity"/>
    <property type="evidence" value="ECO:0007669"/>
    <property type="project" value="InterPro"/>
</dbReference>
<keyword evidence="8 12" id="KW-0067">ATP-binding</keyword>
<evidence type="ECO:0000256" key="3">
    <source>
        <dbReference type="ARBA" id="ARBA00022448"/>
    </source>
</evidence>
<dbReference type="Pfam" id="PF00005">
    <property type="entry name" value="ABC_tran"/>
    <property type="match status" value="2"/>
</dbReference>
<evidence type="ECO:0000256" key="9">
    <source>
        <dbReference type="ARBA" id="ARBA00022967"/>
    </source>
</evidence>
<evidence type="ECO:0000256" key="10">
    <source>
        <dbReference type="ARBA" id="ARBA00023136"/>
    </source>
</evidence>
<evidence type="ECO:0000256" key="2">
    <source>
        <dbReference type="ARBA" id="ARBA00004533"/>
    </source>
</evidence>
<protein>
    <submittedName>
        <fullName evidence="12">Sugar ABC transporter ATP-binding protein</fullName>
    </submittedName>
</protein>
<sequence>MEPILQMKGISKKFGNVKVLDNVDLTLYRGRVLALLGENGAGKSTLMKILCGIYEKDEGGIYLKGKKVNIRNVRDAEKYGIAMIHQELNLVPSLSIAENIFLGREYVRTFNSIDWKKIKQESAKILHELGMDLNVDRLVKHLSVGEQQMVEIARSLLMNAEILVMDEPTAALTEGETRRLFEVIKRLRKEGKSIIYISHRMNEIFEICDDYIVLRDGRLISQGEISEVTRDDLVKMMVGRELKEHFPYESSSPGEEILRVENLTVKGMFEKVSFVVRRGEVVGLAGLIGAGRTEVAKTIFGFYRKTSGKIYLGGEEVKINSPRDAIEKGIMYLSEDRRNEGLIIKHTLKENMTLSALKKISDYIGTINFSKERSIVNEMIQKLNIKSFSPNQKIFRLSGGNQQKVAIAKCLLTNPKLIILDEPTRGIDVGAKNEIYKLINDLKRQGIGIILISSELPEVLNISDRIIVMHEGKITGEISREEATEEKVMLKAVGGE</sequence>
<evidence type="ECO:0000313" key="13">
    <source>
        <dbReference type="Proteomes" id="UP000529861"/>
    </source>
</evidence>
<evidence type="ECO:0000259" key="11">
    <source>
        <dbReference type="PROSITE" id="PS50893"/>
    </source>
</evidence>
<dbReference type="PROSITE" id="PS50893">
    <property type="entry name" value="ABC_TRANSPORTER_2"/>
    <property type="match status" value="2"/>
</dbReference>
<dbReference type="FunFam" id="3.40.50.300:FF:000126">
    <property type="entry name" value="Galactose/methyl galactoside import ATP-binding protein MglA"/>
    <property type="match status" value="1"/>
</dbReference>
<reference evidence="12 13" key="1">
    <citation type="submission" date="2020-04" db="EMBL/GenBank/DDBJ databases">
        <title>Draft genome sequence of Caldanaerobacter sunterraneus. strain 1523vc isolated from Griffin hot spring, Kamchatka, Russia.</title>
        <authorList>
            <person name="Toshchakov S.V."/>
            <person name="Podosokorskaya O.A."/>
            <person name="Kublanov I.V."/>
            <person name="Korzhenkov A."/>
            <person name="Patrushev M.V."/>
        </authorList>
    </citation>
    <scope>NUCLEOTIDE SEQUENCE [LARGE SCALE GENOMIC DNA]</scope>
    <source>
        <strain evidence="12 13">1523vc</strain>
    </source>
</reference>
<dbReference type="PANTHER" id="PTHR43790:SF3">
    <property type="entry name" value="D-ALLOSE IMPORT ATP-BINDING PROTEIN ALSA-RELATED"/>
    <property type="match status" value="1"/>
</dbReference>
<dbReference type="FunFam" id="3.40.50.300:FF:000127">
    <property type="entry name" value="Ribose import ATP-binding protein RbsA"/>
    <property type="match status" value="1"/>
</dbReference>
<organism evidence="12 13">
    <name type="scientific">Caldanaerobacter subterraneus</name>
    <dbReference type="NCBI Taxonomy" id="911092"/>
    <lineage>
        <taxon>Bacteria</taxon>
        <taxon>Bacillati</taxon>
        <taxon>Bacillota</taxon>
        <taxon>Clostridia</taxon>
        <taxon>Thermoanaerobacterales</taxon>
        <taxon>Thermoanaerobacteraceae</taxon>
        <taxon>Caldanaerobacter</taxon>
    </lineage>
</organism>
<dbReference type="GO" id="GO:0015749">
    <property type="term" value="P:monosaccharide transmembrane transport"/>
    <property type="evidence" value="ECO:0007669"/>
    <property type="project" value="UniProtKB-ARBA"/>
</dbReference>